<dbReference type="SUPFAM" id="SSF52540">
    <property type="entry name" value="P-loop containing nucleoside triphosphate hydrolases"/>
    <property type="match status" value="2"/>
</dbReference>
<dbReference type="SMART" id="SM00490">
    <property type="entry name" value="HELICc"/>
    <property type="match status" value="1"/>
</dbReference>
<dbReference type="EMBL" id="CP000617">
    <property type="protein sequence ID" value="ABO59783.1"/>
    <property type="molecule type" value="Genomic_DNA"/>
</dbReference>
<dbReference type="PROSITE" id="PS51194">
    <property type="entry name" value="HELICASE_CTER"/>
    <property type="match status" value="1"/>
</dbReference>
<dbReference type="KEGG" id="bvi:Bcep1808_6896"/>
<dbReference type="CDD" id="cd18012">
    <property type="entry name" value="DEXQc_arch_SWI2_SNF2"/>
    <property type="match status" value="1"/>
</dbReference>
<keyword evidence="5" id="KW-0614">Plasmid</keyword>
<geneLocation type="plasmid" evidence="5 6">
    <name>pBVIE01</name>
</geneLocation>
<dbReference type="GO" id="GO:0005524">
    <property type="term" value="F:ATP binding"/>
    <property type="evidence" value="ECO:0007669"/>
    <property type="project" value="InterPro"/>
</dbReference>
<dbReference type="PROSITE" id="PS51192">
    <property type="entry name" value="HELICASE_ATP_BIND_1"/>
    <property type="match status" value="1"/>
</dbReference>
<dbReference type="InterPro" id="IPR027417">
    <property type="entry name" value="P-loop_NTPase"/>
</dbReference>
<dbReference type="Pfam" id="PF00271">
    <property type="entry name" value="Helicase_C"/>
    <property type="match status" value="1"/>
</dbReference>
<accession>A4JU30</accession>
<evidence type="ECO:0000259" key="3">
    <source>
        <dbReference type="PROSITE" id="PS51192"/>
    </source>
</evidence>
<evidence type="ECO:0000313" key="6">
    <source>
        <dbReference type="Proteomes" id="UP000002287"/>
    </source>
</evidence>
<sequence length="948" mass="107843">MFPIFPTRRRVGGVPAPTLLLHRAHPSKEVGRGVDYATIYFRYEDDFKCVHGAFPSLRDDQGNEIDLVRDLTEEAIRLEEASASGLKELVSRNAKDGTARRYGFRTAQEWQDFIGQEVPPLREKGWKVTYSDPIAPALLPALEPEPADAWRARHPLDENGQLILDQGGGASRSVKSTSRRASEPNSHSSDTQERSILPTPDPILNLHSGFIDPQAAEFRYRQSDNILDYAKLSFNYRGSLSVQWDEILLADGEQRIRNRGEEERRVFELQSFGMVMATHRGRTCFVFNSEYAWRDFATHTVPILRRRGWLVRMNGDFRFNETEIEFINGELHGISDGTFEVEMGIVVDGRRVRLEPLLVGLVHRDPRWTNGHLNEIDDEEPVEFRLEDGMLLRIKAVRIKPIVANLMDLLRRESSSIRFSRLDFARINELTTSCHFTLRDGSLSREDLRELVEGLSGPIPDAPKGFHGALKQFQREGLRWLQFLGVHGLSGILADEMGLGKTVQSIAHVLQEKEGGRLDRPALVILPRALLGNWDREIKKFAPKLHALVLSGAKRREFFNLIDRSDVVLTTYGQLVADITELRRHKFHLIILDEAQNVKNASTHAAAAIRLLVARQRICLTGTPLENHLGELWSQFDFLLPGFLGTRREFAHDWRTPIERRNDTSLRSLLARRVRPFILRRTKEQVAIDLPPKSVITRTIGFDQAQHDLYETVRASAQFVVREAVADRGLGRSTITVLSQILKLRQVCCDPRLLRLEQSEQKKPSAKLEYLMNMLRELLGDGRRVVVFSAFLTMVDIIADRLRDDQVEFEVITGETQNTDRAKERFQNQEVPLLLCTLKVGGVGHNLTAADTVILYDPWWNPAAENQAMDRAHRIGQTKALFVYKLIMAGSIEERIVAMQERKDALMKAILDDDFGENKLPAFTEEDVEALLAPLSRISVDDMVSPDL</sequence>
<name>A4JU30_BURVG</name>
<dbReference type="Gene3D" id="3.40.50.300">
    <property type="entry name" value="P-loop containing nucleotide triphosphate hydrolases"/>
    <property type="match status" value="1"/>
</dbReference>
<evidence type="ECO:0000313" key="5">
    <source>
        <dbReference type="EMBL" id="ABO59783.1"/>
    </source>
</evidence>
<dbReference type="PANTHER" id="PTHR10799">
    <property type="entry name" value="SNF2/RAD54 HELICASE FAMILY"/>
    <property type="match status" value="1"/>
</dbReference>
<reference evidence="5 6" key="1">
    <citation type="submission" date="2007-03" db="EMBL/GenBank/DDBJ databases">
        <title>Complete sequence of plasmid pBVIE01 of Burkholderia vietnamiensis G4.</title>
        <authorList>
            <consortium name="US DOE Joint Genome Institute"/>
            <person name="Copeland A."/>
            <person name="Lucas S."/>
            <person name="Lapidus A."/>
            <person name="Barry K."/>
            <person name="Detter J.C."/>
            <person name="Glavina del Rio T."/>
            <person name="Hammon N."/>
            <person name="Israni S."/>
            <person name="Dalin E."/>
            <person name="Tice H."/>
            <person name="Pitluck S."/>
            <person name="Chain P."/>
            <person name="Malfatti S."/>
            <person name="Shin M."/>
            <person name="Vergez L."/>
            <person name="Schmutz J."/>
            <person name="Larimer F."/>
            <person name="Land M."/>
            <person name="Hauser L."/>
            <person name="Kyrpides N."/>
            <person name="Tiedje J."/>
            <person name="Richardson P."/>
        </authorList>
    </citation>
    <scope>NUCLEOTIDE SEQUENCE [LARGE SCALE GENOMIC DNA]</scope>
    <source>
        <strain evidence="6">G4 / LMG 22486</strain>
        <plasmid evidence="5 6">pBVIE01</plasmid>
    </source>
</reference>
<evidence type="ECO:0000256" key="1">
    <source>
        <dbReference type="ARBA" id="ARBA00022801"/>
    </source>
</evidence>
<dbReference type="Pfam" id="PF00176">
    <property type="entry name" value="SNF2-rel_dom"/>
    <property type="match status" value="1"/>
</dbReference>
<feature type="region of interest" description="Disordered" evidence="2">
    <location>
        <begin position="161"/>
        <end position="199"/>
    </location>
</feature>
<dbReference type="GO" id="GO:0004386">
    <property type="term" value="F:helicase activity"/>
    <property type="evidence" value="ECO:0007669"/>
    <property type="project" value="UniProtKB-KW"/>
</dbReference>
<protein>
    <submittedName>
        <fullName evidence="5">SNF2-related protein</fullName>
    </submittedName>
</protein>
<dbReference type="InterPro" id="IPR049730">
    <property type="entry name" value="SNF2/RAD54-like_C"/>
</dbReference>
<proteinExistence type="predicted"/>
<feature type="domain" description="Helicase ATP-binding" evidence="3">
    <location>
        <begin position="482"/>
        <end position="642"/>
    </location>
</feature>
<organism evidence="5 6">
    <name type="scientific">Burkholderia vietnamiensis (strain G4 / LMG 22486)</name>
    <name type="common">Burkholderia cepacia (strain R1808)</name>
    <dbReference type="NCBI Taxonomy" id="269482"/>
    <lineage>
        <taxon>Bacteria</taxon>
        <taxon>Pseudomonadati</taxon>
        <taxon>Pseudomonadota</taxon>
        <taxon>Betaproteobacteria</taxon>
        <taxon>Burkholderiales</taxon>
        <taxon>Burkholderiaceae</taxon>
        <taxon>Burkholderia</taxon>
        <taxon>Burkholderia cepacia complex</taxon>
    </lineage>
</organism>
<feature type="domain" description="Helicase C-terminal" evidence="4">
    <location>
        <begin position="767"/>
        <end position="932"/>
    </location>
</feature>
<dbReference type="CDD" id="cd18793">
    <property type="entry name" value="SF2_C_SNF"/>
    <property type="match status" value="1"/>
</dbReference>
<dbReference type="SMART" id="SM00487">
    <property type="entry name" value="DEXDc"/>
    <property type="match status" value="1"/>
</dbReference>
<dbReference type="InterPro" id="IPR038718">
    <property type="entry name" value="SNF2-like_sf"/>
</dbReference>
<dbReference type="AlphaFoldDB" id="A4JU30"/>
<keyword evidence="1" id="KW-0378">Hydrolase</keyword>
<dbReference type="GO" id="GO:0016787">
    <property type="term" value="F:hydrolase activity"/>
    <property type="evidence" value="ECO:0007669"/>
    <property type="project" value="UniProtKB-KW"/>
</dbReference>
<dbReference type="InterPro" id="IPR001650">
    <property type="entry name" value="Helicase_C-like"/>
</dbReference>
<evidence type="ECO:0000259" key="4">
    <source>
        <dbReference type="PROSITE" id="PS51194"/>
    </source>
</evidence>
<dbReference type="InterPro" id="IPR014001">
    <property type="entry name" value="Helicase_ATP-bd"/>
</dbReference>
<dbReference type="InterPro" id="IPR000330">
    <property type="entry name" value="SNF2_N"/>
</dbReference>
<evidence type="ECO:0000256" key="2">
    <source>
        <dbReference type="SAM" id="MobiDB-lite"/>
    </source>
</evidence>
<dbReference type="HOGENOM" id="CLU_000315_21_0_4"/>
<dbReference type="Gene3D" id="3.40.50.10810">
    <property type="entry name" value="Tandem AAA-ATPase domain"/>
    <property type="match status" value="1"/>
</dbReference>
<gene>
    <name evidence="5" type="ordered locus">Bcep1808_6896</name>
</gene>
<dbReference type="Proteomes" id="UP000002287">
    <property type="component" value="Plasmid pBVIE01"/>
</dbReference>